<dbReference type="VEuPathDB" id="FungiDB:sscle_03g031500"/>
<dbReference type="Pfam" id="PF00172">
    <property type="entry name" value="Zn_clus"/>
    <property type="match status" value="1"/>
</dbReference>
<dbReference type="InterPro" id="IPR036864">
    <property type="entry name" value="Zn2-C6_fun-type_DNA-bd_sf"/>
</dbReference>
<dbReference type="CDD" id="cd00067">
    <property type="entry name" value="GAL4"/>
    <property type="match status" value="1"/>
</dbReference>
<dbReference type="Pfam" id="PF11951">
    <property type="entry name" value="Fungal_trans_2"/>
    <property type="match status" value="1"/>
</dbReference>
<dbReference type="PANTHER" id="PTHR38791">
    <property type="entry name" value="ZN(II)2CYS6 TRANSCRIPTION FACTOR (EUROFUNG)-RELATED-RELATED"/>
    <property type="match status" value="1"/>
</dbReference>
<dbReference type="Proteomes" id="UP000177798">
    <property type="component" value="Chromosome 3"/>
</dbReference>
<reference evidence="4" key="1">
    <citation type="journal article" date="2017" name="Genome Biol. Evol.">
        <title>The complete genome sequence of the phytopathogenic fungus Sclerotinia sclerotiorum reveals insights into the genome architecture of broad host range pathogens.</title>
        <authorList>
            <person name="Derbyshire M."/>
            <person name="Denton-Giles M."/>
            <person name="Hegedus D."/>
            <person name="Seifbarghy S."/>
            <person name="Rollins J."/>
            <person name="van Kan J."/>
            <person name="Seidl M.F."/>
            <person name="Faino L."/>
            <person name="Mbengue M."/>
            <person name="Navaud O."/>
            <person name="Raffaele S."/>
            <person name="Hammond-Kosack K."/>
            <person name="Heard S."/>
            <person name="Oliver R."/>
        </authorList>
    </citation>
    <scope>NUCLEOTIDE SEQUENCE [LARGE SCALE GENOMIC DNA]</scope>
    <source>
        <strain evidence="4">ATCC 18683 / 1980 / Ss-1</strain>
    </source>
</reference>
<gene>
    <name evidence="3" type="ORF">sscle_03g031500</name>
</gene>
<dbReference type="InterPro" id="IPR001138">
    <property type="entry name" value="Zn2Cys6_DnaBD"/>
</dbReference>
<protein>
    <recommendedName>
        <fullName evidence="2">Zn(2)-C6 fungal-type domain-containing protein</fullName>
    </recommendedName>
</protein>
<organism evidence="3 4">
    <name type="scientific">Sclerotinia sclerotiorum (strain ATCC 18683 / 1980 / Ss-1)</name>
    <name type="common">White mold</name>
    <name type="synonym">Whetzelinia sclerotiorum</name>
    <dbReference type="NCBI Taxonomy" id="665079"/>
    <lineage>
        <taxon>Eukaryota</taxon>
        <taxon>Fungi</taxon>
        <taxon>Dikarya</taxon>
        <taxon>Ascomycota</taxon>
        <taxon>Pezizomycotina</taxon>
        <taxon>Leotiomycetes</taxon>
        <taxon>Helotiales</taxon>
        <taxon>Sclerotiniaceae</taxon>
        <taxon>Sclerotinia</taxon>
    </lineage>
</organism>
<dbReference type="OrthoDB" id="4314040at2759"/>
<feature type="domain" description="Zn(2)-C6 fungal-type" evidence="2">
    <location>
        <begin position="10"/>
        <end position="38"/>
    </location>
</feature>
<proteinExistence type="predicted"/>
<sequence length="642" mass="71984">MVNTGKPSKGCYICRARRIKCDEGKPSCMKCLKSKRECLGYRDEYELKLRDQTKATKRKASIAFDASTPTFTIDSYSHSPCQSECSRPTRRKIDTPNNVNIYKAIDWITTTSPSGLLSTDGTHTEPSRLLKPVSRVDIELPASPKMAVSCQLSPPINERATCFFLSNFVLLPRGVTGKGNLDFLMPLVYAARSTETTLMLALNAVAHVALANQPDARKLIPLADSQYVIALNQVNKDLQDPEKAKQDATLAAVFLLSLYEQLSSHPMSLTGWLSHINGAVALVKTRGRSQLDTKIGRSLFDAVRRHMTIECISRSKDVKEGVDWWTSFASDDKVQHQVSVLNLKVANLRADSHRICTLEARTAENVKKVVDHLENAKLIEREYVDWYTNLPDEWVPRMAAWIDDISEKDLESATCYPGKIDIYGELWMATTHNIARASRLFIITTILRCTAWLNSGLDYRLTPEYVNASRQASLLIDDIVSSIPLFFGCDTLHTDIPVVENSYFPCGKDSRISGKGVTGVWAIWPVFAAAASDFATNSQRLWLRGRLKYIAEDLGIRQAEMLLELQTRYPSTFIYRDQVMIEDLKRAKMDGMIEDTPVCIEPQPYNLMTRDKRLNINAHVSAIVSIASERTPALGRKSDTSG</sequence>
<evidence type="ECO:0000256" key="1">
    <source>
        <dbReference type="ARBA" id="ARBA00023242"/>
    </source>
</evidence>
<dbReference type="SMART" id="SM00066">
    <property type="entry name" value="GAL4"/>
    <property type="match status" value="1"/>
</dbReference>
<dbReference type="AlphaFoldDB" id="A0A1D9Q0A2"/>
<dbReference type="InterPro" id="IPR021858">
    <property type="entry name" value="Fun_TF"/>
</dbReference>
<evidence type="ECO:0000259" key="2">
    <source>
        <dbReference type="PROSITE" id="PS50048"/>
    </source>
</evidence>
<accession>A0A1D9Q0A2</accession>
<dbReference type="Gene3D" id="4.10.240.10">
    <property type="entry name" value="Zn(2)-C6 fungal-type DNA-binding domain"/>
    <property type="match status" value="1"/>
</dbReference>
<dbReference type="GO" id="GO:0000981">
    <property type="term" value="F:DNA-binding transcription factor activity, RNA polymerase II-specific"/>
    <property type="evidence" value="ECO:0007669"/>
    <property type="project" value="InterPro"/>
</dbReference>
<dbReference type="InterPro" id="IPR053175">
    <property type="entry name" value="DHMBA_Reg_Transcription_Factor"/>
</dbReference>
<evidence type="ECO:0000313" key="4">
    <source>
        <dbReference type="Proteomes" id="UP000177798"/>
    </source>
</evidence>
<dbReference type="SUPFAM" id="SSF57701">
    <property type="entry name" value="Zn2/Cys6 DNA-binding domain"/>
    <property type="match status" value="1"/>
</dbReference>
<keyword evidence="1" id="KW-0539">Nucleus</keyword>
<name>A0A1D9Q0A2_SCLS1</name>
<evidence type="ECO:0000313" key="3">
    <source>
        <dbReference type="EMBL" id="APA08380.1"/>
    </source>
</evidence>
<dbReference type="GO" id="GO:0008270">
    <property type="term" value="F:zinc ion binding"/>
    <property type="evidence" value="ECO:0007669"/>
    <property type="project" value="InterPro"/>
</dbReference>
<dbReference type="PROSITE" id="PS00463">
    <property type="entry name" value="ZN2_CY6_FUNGAL_1"/>
    <property type="match status" value="1"/>
</dbReference>
<dbReference type="EMBL" id="CP017816">
    <property type="protein sequence ID" value="APA08380.1"/>
    <property type="molecule type" value="Genomic_DNA"/>
</dbReference>
<dbReference type="PROSITE" id="PS50048">
    <property type="entry name" value="ZN2_CY6_FUNGAL_2"/>
    <property type="match status" value="1"/>
</dbReference>
<dbReference type="PANTHER" id="PTHR38791:SF13">
    <property type="entry name" value="ZN(2)-C6 FUNGAL-TYPE DOMAIN-CONTAINING PROTEIN"/>
    <property type="match status" value="1"/>
</dbReference>